<evidence type="ECO:0000313" key="3">
    <source>
        <dbReference type="Proteomes" id="UP001500194"/>
    </source>
</evidence>
<feature type="transmembrane region" description="Helical" evidence="1">
    <location>
        <begin position="57"/>
        <end position="79"/>
    </location>
</feature>
<sequence length="161" mass="17057">MGLLARGRGLLLGGGRPRRVLLVSTGVLLSLASVAFLLGANIGFFEIPWVWLSLMPLLPFVAGVLRAGLLPAVVSLWLVRVWLHVFPPLVGYLSGAWTGTGRYTTPRRTAYMYGSARAELLGGLETTLQFGVAFAFVVGTVAYGLGALLRSVTAGGKLIES</sequence>
<evidence type="ECO:0000256" key="1">
    <source>
        <dbReference type="SAM" id="Phobius"/>
    </source>
</evidence>
<dbReference type="Proteomes" id="UP001500194">
    <property type="component" value="Unassembled WGS sequence"/>
</dbReference>
<feature type="transmembrane region" description="Helical" evidence="1">
    <location>
        <begin position="20"/>
        <end position="45"/>
    </location>
</feature>
<dbReference type="GeneID" id="68573573"/>
<evidence type="ECO:0000313" key="2">
    <source>
        <dbReference type="EMBL" id="GAA0654403.1"/>
    </source>
</evidence>
<dbReference type="AlphaFoldDB" id="A0AAV3T121"/>
<dbReference type="RefSeq" id="WP_227260456.1">
    <property type="nucleotide sequence ID" value="NZ_BAAADU010000002.1"/>
</dbReference>
<protein>
    <recommendedName>
        <fullName evidence="4">DUF2062 domain-containing protein</fullName>
    </recommendedName>
</protein>
<gene>
    <name evidence="2" type="ORF">GCM10009019_17490</name>
</gene>
<name>A0AAV3T121_9EURY</name>
<reference evidence="2 3" key="1">
    <citation type="journal article" date="2019" name="Int. J. Syst. Evol. Microbiol.">
        <title>The Global Catalogue of Microorganisms (GCM) 10K type strain sequencing project: providing services to taxonomists for standard genome sequencing and annotation.</title>
        <authorList>
            <consortium name="The Broad Institute Genomics Platform"/>
            <consortium name="The Broad Institute Genome Sequencing Center for Infectious Disease"/>
            <person name="Wu L."/>
            <person name="Ma J."/>
        </authorList>
    </citation>
    <scope>NUCLEOTIDE SEQUENCE [LARGE SCALE GENOMIC DNA]</scope>
    <source>
        <strain evidence="2 3">JCM 16327</strain>
    </source>
</reference>
<dbReference type="EMBL" id="BAAADU010000002">
    <property type="protein sequence ID" value="GAA0654403.1"/>
    <property type="molecule type" value="Genomic_DNA"/>
</dbReference>
<accession>A0AAV3T121</accession>
<feature type="transmembrane region" description="Helical" evidence="1">
    <location>
        <begin position="128"/>
        <end position="149"/>
    </location>
</feature>
<evidence type="ECO:0008006" key="4">
    <source>
        <dbReference type="Google" id="ProtNLM"/>
    </source>
</evidence>
<comment type="caution">
    <text evidence="2">The sequence shown here is derived from an EMBL/GenBank/DDBJ whole genome shotgun (WGS) entry which is preliminary data.</text>
</comment>
<keyword evidence="3" id="KW-1185">Reference proteome</keyword>
<keyword evidence="1" id="KW-1133">Transmembrane helix</keyword>
<keyword evidence="1" id="KW-0472">Membrane</keyword>
<keyword evidence="1" id="KW-0812">Transmembrane</keyword>
<organism evidence="2 3">
    <name type="scientific">Salarchaeum japonicum</name>
    <dbReference type="NCBI Taxonomy" id="555573"/>
    <lineage>
        <taxon>Archaea</taxon>
        <taxon>Methanobacteriati</taxon>
        <taxon>Methanobacteriota</taxon>
        <taxon>Stenosarchaea group</taxon>
        <taxon>Halobacteria</taxon>
        <taxon>Halobacteriales</taxon>
        <taxon>Halobacteriaceae</taxon>
    </lineage>
</organism>
<proteinExistence type="predicted"/>